<feature type="region of interest" description="Disordered" evidence="1">
    <location>
        <begin position="1"/>
        <end position="55"/>
    </location>
</feature>
<evidence type="ECO:0000313" key="3">
    <source>
        <dbReference type="Proteomes" id="UP001589575"/>
    </source>
</evidence>
<evidence type="ECO:0000313" key="2">
    <source>
        <dbReference type="EMBL" id="MFB9072396.1"/>
    </source>
</evidence>
<evidence type="ECO:0000256" key="1">
    <source>
        <dbReference type="SAM" id="MobiDB-lite"/>
    </source>
</evidence>
<name>A0ABV5G0C7_9MICC</name>
<accession>A0ABV5G0C7</accession>
<comment type="caution">
    <text evidence="2">The sequence shown here is derived from an EMBL/GenBank/DDBJ whole genome shotgun (WGS) entry which is preliminary data.</text>
</comment>
<dbReference type="Proteomes" id="UP001589575">
    <property type="component" value="Unassembled WGS sequence"/>
</dbReference>
<feature type="compositionally biased region" description="Low complexity" evidence="1">
    <location>
        <begin position="24"/>
        <end position="38"/>
    </location>
</feature>
<dbReference type="EMBL" id="JBHMFI010000001">
    <property type="protein sequence ID" value="MFB9072396.1"/>
    <property type="molecule type" value="Genomic_DNA"/>
</dbReference>
<gene>
    <name evidence="2" type="ORF">ACFFX0_14805</name>
</gene>
<protein>
    <submittedName>
        <fullName evidence="2">Uncharacterized protein</fullName>
    </submittedName>
</protein>
<organism evidence="2 3">
    <name type="scientific">Citricoccus parietis</name>
    <dbReference type="NCBI Taxonomy" id="592307"/>
    <lineage>
        <taxon>Bacteria</taxon>
        <taxon>Bacillati</taxon>
        <taxon>Actinomycetota</taxon>
        <taxon>Actinomycetes</taxon>
        <taxon>Micrococcales</taxon>
        <taxon>Micrococcaceae</taxon>
        <taxon>Citricoccus</taxon>
    </lineage>
</organism>
<proteinExistence type="predicted"/>
<keyword evidence="3" id="KW-1185">Reference proteome</keyword>
<reference evidence="2 3" key="1">
    <citation type="submission" date="2024-09" db="EMBL/GenBank/DDBJ databases">
        <authorList>
            <person name="Sun Q."/>
            <person name="Mori K."/>
        </authorList>
    </citation>
    <scope>NUCLEOTIDE SEQUENCE [LARGE SCALE GENOMIC DNA]</scope>
    <source>
        <strain evidence="2 3">CCM 7609</strain>
    </source>
</reference>
<sequence length="55" mass="5775">MTWTIARVPPARSPLTVLADMAGATSSPKNSTKPTTASNTKRPGPKNRSSPARVL</sequence>